<proteinExistence type="predicted"/>
<sequence length="139" mass="15341">MAKHLHMGRRELKLSLLEHCCQRRAPSREIGKEVMNIIVLRLCVGDVHADALNDQVLSAQGLGNLVICKGDEGVSPEGLGDEDVCDFPVLHEELPQFFCGHVFCAPANKHFSASHWLIWTLLRVGKFTVAPPAVNHVAL</sequence>
<organism evidence="1">
    <name type="scientific">Anguilla anguilla</name>
    <name type="common">European freshwater eel</name>
    <name type="synonym">Muraena anguilla</name>
    <dbReference type="NCBI Taxonomy" id="7936"/>
    <lineage>
        <taxon>Eukaryota</taxon>
        <taxon>Metazoa</taxon>
        <taxon>Chordata</taxon>
        <taxon>Craniata</taxon>
        <taxon>Vertebrata</taxon>
        <taxon>Euteleostomi</taxon>
        <taxon>Actinopterygii</taxon>
        <taxon>Neopterygii</taxon>
        <taxon>Teleostei</taxon>
        <taxon>Anguilliformes</taxon>
        <taxon>Anguillidae</taxon>
        <taxon>Anguilla</taxon>
    </lineage>
</organism>
<protein>
    <submittedName>
        <fullName evidence="1">Uncharacterized protein</fullName>
    </submittedName>
</protein>
<name>A0A0E9XBR3_ANGAN</name>
<evidence type="ECO:0000313" key="1">
    <source>
        <dbReference type="EMBL" id="JAI00203.1"/>
    </source>
</evidence>
<reference evidence="1" key="1">
    <citation type="submission" date="2014-11" db="EMBL/GenBank/DDBJ databases">
        <authorList>
            <person name="Amaro Gonzalez C."/>
        </authorList>
    </citation>
    <scope>NUCLEOTIDE SEQUENCE</scope>
</reference>
<reference evidence="1" key="2">
    <citation type="journal article" date="2015" name="Fish Shellfish Immunol.">
        <title>Early steps in the European eel (Anguilla anguilla)-Vibrio vulnificus interaction in the gills: Role of the RtxA13 toxin.</title>
        <authorList>
            <person name="Callol A."/>
            <person name="Pajuelo D."/>
            <person name="Ebbesson L."/>
            <person name="Teles M."/>
            <person name="MacKenzie S."/>
            <person name="Amaro C."/>
        </authorList>
    </citation>
    <scope>NUCLEOTIDE SEQUENCE</scope>
</reference>
<dbReference type="EMBL" id="GBXM01008375">
    <property type="protein sequence ID" value="JAI00203.1"/>
    <property type="molecule type" value="Transcribed_RNA"/>
</dbReference>
<accession>A0A0E9XBR3</accession>
<dbReference type="AlphaFoldDB" id="A0A0E9XBR3"/>